<dbReference type="AlphaFoldDB" id="A0AB37W7L7"/>
<feature type="transmembrane region" description="Helical" evidence="4">
    <location>
        <begin position="12"/>
        <end position="34"/>
    </location>
</feature>
<sequence>MFPKSLAPHLRGLSYGLIAALCVSILLNLAALFFSLSILTRRPREYTYLADDRPRELPLKVRTIQAAFHDDPSHYGIEGITAQAEWDAILPPGKGFVVLGEEHLAFGVSMWHQMHCLNHIRGSLVKGDDGAEYTAHCFHYLRQSILCAADTTLEPGNMSMKLASGDTATSGVGTLHTCRDWRQVHDWMERRHGEWNLGMNESMDETSGYGQMGNTTMRNQ</sequence>
<evidence type="ECO:0000256" key="3">
    <source>
        <dbReference type="ARBA" id="ARBA00035112"/>
    </source>
</evidence>
<keyword evidence="4" id="KW-1133">Transmembrane helix</keyword>
<proteinExistence type="inferred from homology"/>
<comment type="similarity">
    <text evidence="3">Belongs to the ustYa family.</text>
</comment>
<gene>
    <name evidence="5" type="ORF">AA0115_g9640</name>
</gene>
<dbReference type="InterPro" id="IPR021765">
    <property type="entry name" value="UstYa-like"/>
</dbReference>
<reference evidence="5" key="1">
    <citation type="submission" date="2017-10" db="EMBL/GenBank/DDBJ databases">
        <authorList>
            <person name="Armitage A.D."/>
            <person name="Barbara D.J."/>
            <person name="Woodhall J.W."/>
            <person name="Sreenivasaprasad S."/>
            <person name="Lane C.R."/>
            <person name="Clarkson J.P."/>
            <person name="Harrison R.J."/>
        </authorList>
    </citation>
    <scope>NUCLEOTIDE SEQUENCE</scope>
    <source>
        <strain evidence="5">FERA 1164</strain>
    </source>
</reference>
<keyword evidence="2" id="KW-0560">Oxidoreductase</keyword>
<evidence type="ECO:0000313" key="5">
    <source>
        <dbReference type="EMBL" id="RYN21573.1"/>
    </source>
</evidence>
<evidence type="ECO:0000313" key="6">
    <source>
        <dbReference type="Proteomes" id="UP000292340"/>
    </source>
</evidence>
<evidence type="ECO:0000256" key="2">
    <source>
        <dbReference type="ARBA" id="ARBA00023002"/>
    </source>
</evidence>
<keyword evidence="4" id="KW-0472">Membrane</keyword>
<reference evidence="5" key="2">
    <citation type="journal article" date="2019" name="bioRxiv">
        <title>Genomics, evolutionary history and diagnostics of the Alternaria alternata species group including apple and Asian pear pathotypes.</title>
        <authorList>
            <person name="Armitage A.D."/>
            <person name="Cockerton H.M."/>
            <person name="Sreenivasaprasad S."/>
            <person name="Woodhall J.W."/>
            <person name="Lane C.R."/>
            <person name="Harrison R.J."/>
            <person name="Clarkson J.P."/>
        </authorList>
    </citation>
    <scope>NUCLEOTIDE SEQUENCE</scope>
    <source>
        <strain evidence="5">FERA 1164</strain>
    </source>
</reference>
<evidence type="ECO:0000256" key="4">
    <source>
        <dbReference type="SAM" id="Phobius"/>
    </source>
</evidence>
<comment type="pathway">
    <text evidence="1">Mycotoxin biosynthesis.</text>
</comment>
<accession>A0AB37W7L7</accession>
<keyword evidence="4" id="KW-0812">Transmembrane</keyword>
<comment type="caution">
    <text evidence="5">The sequence shown here is derived from an EMBL/GenBank/DDBJ whole genome shotgun (WGS) entry which is preliminary data.</text>
</comment>
<organism evidence="5 6">
    <name type="scientific">Alternaria tenuissima</name>
    <dbReference type="NCBI Taxonomy" id="119927"/>
    <lineage>
        <taxon>Eukaryota</taxon>
        <taxon>Fungi</taxon>
        <taxon>Dikarya</taxon>
        <taxon>Ascomycota</taxon>
        <taxon>Pezizomycotina</taxon>
        <taxon>Dothideomycetes</taxon>
        <taxon>Pleosporomycetidae</taxon>
        <taxon>Pleosporales</taxon>
        <taxon>Pleosporineae</taxon>
        <taxon>Pleosporaceae</taxon>
        <taxon>Alternaria</taxon>
        <taxon>Alternaria sect. Alternaria</taxon>
        <taxon>Alternaria alternata complex</taxon>
    </lineage>
</organism>
<dbReference type="GO" id="GO:0016491">
    <property type="term" value="F:oxidoreductase activity"/>
    <property type="evidence" value="ECO:0007669"/>
    <property type="project" value="UniProtKB-KW"/>
</dbReference>
<dbReference type="PANTHER" id="PTHR33365:SF11">
    <property type="entry name" value="TAT PATHWAY SIGNAL SEQUENCE"/>
    <property type="match status" value="1"/>
</dbReference>
<dbReference type="Proteomes" id="UP000292340">
    <property type="component" value="Unassembled WGS sequence"/>
</dbReference>
<protein>
    <recommendedName>
        <fullName evidence="7">Oxidase ustYa</fullName>
    </recommendedName>
</protein>
<dbReference type="EMBL" id="PDXB01000031">
    <property type="protein sequence ID" value="RYN21573.1"/>
    <property type="molecule type" value="Genomic_DNA"/>
</dbReference>
<name>A0AB37W7L7_9PLEO</name>
<dbReference type="Pfam" id="PF11807">
    <property type="entry name" value="UstYa"/>
    <property type="match status" value="1"/>
</dbReference>
<evidence type="ECO:0000256" key="1">
    <source>
        <dbReference type="ARBA" id="ARBA00004685"/>
    </source>
</evidence>
<evidence type="ECO:0008006" key="7">
    <source>
        <dbReference type="Google" id="ProtNLM"/>
    </source>
</evidence>
<dbReference type="PANTHER" id="PTHR33365">
    <property type="entry name" value="YALI0B05434P"/>
    <property type="match status" value="1"/>
</dbReference>
<dbReference type="GO" id="GO:0043386">
    <property type="term" value="P:mycotoxin biosynthetic process"/>
    <property type="evidence" value="ECO:0007669"/>
    <property type="project" value="InterPro"/>
</dbReference>